<comment type="subcellular location">
    <subcellularLocation>
        <location evidence="1 7">Cell membrane</location>
        <topology evidence="1 7">Multi-pass membrane protein</topology>
    </subcellularLocation>
</comment>
<keyword evidence="3" id="KW-1003">Cell membrane</keyword>
<name>A0A1W6ZM50_9HYPH</name>
<dbReference type="InterPro" id="IPR000515">
    <property type="entry name" value="MetI-like"/>
</dbReference>
<dbReference type="GO" id="GO:0055085">
    <property type="term" value="P:transmembrane transport"/>
    <property type="evidence" value="ECO:0007669"/>
    <property type="project" value="InterPro"/>
</dbReference>
<keyword evidence="4 7" id="KW-0812">Transmembrane</keyword>
<reference evidence="8 9" key="1">
    <citation type="submission" date="2017-05" db="EMBL/GenBank/DDBJ databases">
        <title>Full genome sequence of Pseudorhodoplanes sinuspersici.</title>
        <authorList>
            <person name="Dastgheib S.M.M."/>
            <person name="Shavandi M."/>
            <person name="Tirandaz H."/>
        </authorList>
    </citation>
    <scope>NUCLEOTIDE SEQUENCE [LARGE SCALE GENOMIC DNA]</scope>
    <source>
        <strain evidence="8 9">RIPI110</strain>
    </source>
</reference>
<dbReference type="Pfam" id="PF00528">
    <property type="entry name" value="BPD_transp_1"/>
    <property type="match status" value="1"/>
</dbReference>
<dbReference type="Proteomes" id="UP000194137">
    <property type="component" value="Chromosome"/>
</dbReference>
<evidence type="ECO:0000256" key="5">
    <source>
        <dbReference type="ARBA" id="ARBA00022989"/>
    </source>
</evidence>
<keyword evidence="6 7" id="KW-0472">Membrane</keyword>
<evidence type="ECO:0000256" key="7">
    <source>
        <dbReference type="RuleBase" id="RU363032"/>
    </source>
</evidence>
<evidence type="ECO:0000313" key="8">
    <source>
        <dbReference type="EMBL" id="ARP98478.1"/>
    </source>
</evidence>
<dbReference type="PANTHER" id="PTHR30151">
    <property type="entry name" value="ALKANE SULFONATE ABC TRANSPORTER-RELATED, MEMBRANE SUBUNIT"/>
    <property type="match status" value="1"/>
</dbReference>
<dbReference type="KEGG" id="psin:CAK95_04770"/>
<dbReference type="SUPFAM" id="SSF161098">
    <property type="entry name" value="MetI-like"/>
    <property type="match status" value="1"/>
</dbReference>
<feature type="transmembrane region" description="Helical" evidence="7">
    <location>
        <begin position="252"/>
        <end position="274"/>
    </location>
</feature>
<dbReference type="AlphaFoldDB" id="A0A1W6ZM50"/>
<keyword evidence="9" id="KW-1185">Reference proteome</keyword>
<dbReference type="PANTHER" id="PTHR30151:SF38">
    <property type="entry name" value="ALIPHATIC SULFONATES TRANSPORT PERMEASE PROTEIN SSUC-RELATED"/>
    <property type="match status" value="1"/>
</dbReference>
<feature type="transmembrane region" description="Helical" evidence="7">
    <location>
        <begin position="196"/>
        <end position="221"/>
    </location>
</feature>
<dbReference type="Gene3D" id="1.10.3720.10">
    <property type="entry name" value="MetI-like"/>
    <property type="match status" value="1"/>
</dbReference>
<feature type="transmembrane region" description="Helical" evidence="7">
    <location>
        <begin position="94"/>
        <end position="115"/>
    </location>
</feature>
<dbReference type="CDD" id="cd06261">
    <property type="entry name" value="TM_PBP2"/>
    <property type="match status" value="1"/>
</dbReference>
<evidence type="ECO:0000256" key="6">
    <source>
        <dbReference type="ARBA" id="ARBA00023136"/>
    </source>
</evidence>
<evidence type="ECO:0000256" key="2">
    <source>
        <dbReference type="ARBA" id="ARBA00022448"/>
    </source>
</evidence>
<comment type="similarity">
    <text evidence="7">Belongs to the binding-protein-dependent transport system permease family.</text>
</comment>
<proteinExistence type="inferred from homology"/>
<keyword evidence="2 7" id="KW-0813">Transport</keyword>
<organism evidence="8 9">
    <name type="scientific">Pseudorhodoplanes sinuspersici</name>
    <dbReference type="NCBI Taxonomy" id="1235591"/>
    <lineage>
        <taxon>Bacteria</taxon>
        <taxon>Pseudomonadati</taxon>
        <taxon>Pseudomonadota</taxon>
        <taxon>Alphaproteobacteria</taxon>
        <taxon>Hyphomicrobiales</taxon>
        <taxon>Pseudorhodoplanes</taxon>
    </lineage>
</organism>
<dbReference type="PROSITE" id="PS50928">
    <property type="entry name" value="ABC_TM1"/>
    <property type="match status" value="1"/>
</dbReference>
<evidence type="ECO:0000313" key="9">
    <source>
        <dbReference type="Proteomes" id="UP000194137"/>
    </source>
</evidence>
<evidence type="ECO:0000256" key="4">
    <source>
        <dbReference type="ARBA" id="ARBA00022692"/>
    </source>
</evidence>
<dbReference type="EMBL" id="CP021112">
    <property type="protein sequence ID" value="ARP98478.1"/>
    <property type="molecule type" value="Genomic_DNA"/>
</dbReference>
<accession>A0A1W6ZM50</accession>
<gene>
    <name evidence="8" type="ORF">CAK95_04770</name>
</gene>
<dbReference type="GO" id="GO:0005886">
    <property type="term" value="C:plasma membrane"/>
    <property type="evidence" value="ECO:0007669"/>
    <property type="project" value="UniProtKB-SubCell"/>
</dbReference>
<dbReference type="InterPro" id="IPR035906">
    <property type="entry name" value="MetI-like_sf"/>
</dbReference>
<evidence type="ECO:0000256" key="1">
    <source>
        <dbReference type="ARBA" id="ARBA00004651"/>
    </source>
</evidence>
<dbReference type="STRING" id="1235591.CAK95_04770"/>
<feature type="transmembrane region" description="Helical" evidence="7">
    <location>
        <begin position="38"/>
        <end position="57"/>
    </location>
</feature>
<sequence length="284" mass="30826">MRTSSISAPAAPASQTISPAAARAFAEPSRLAGLRPHASNLLLSILSVLSLVGLWYIGSWTMSERVLPGPYAVAAVLYEAMWSGEIWGDIGITLGRIVIAFSIAMVISATLGFTMGLSHGASVFFRVWIVSFITIPALVVMLTCYMVVGLNDTAAILGAAIPIIPILTINIRDGVKGIDPKLLGMAKAFRAGRHQQIFEVVAPQVAPILVASARFGLGLIWKMVLFAEVLGRGDGIGYKIEFYYQMFNMKEVLAHALSFLLVMLFIEVVILGTLEKRIFRWRSQ</sequence>
<protein>
    <submittedName>
        <fullName evidence="8">Uncharacterized protein</fullName>
    </submittedName>
</protein>
<evidence type="ECO:0000256" key="3">
    <source>
        <dbReference type="ARBA" id="ARBA00022475"/>
    </source>
</evidence>
<keyword evidence="5 7" id="KW-1133">Transmembrane helix</keyword>
<feature type="transmembrane region" description="Helical" evidence="7">
    <location>
        <begin position="154"/>
        <end position="175"/>
    </location>
</feature>
<feature type="transmembrane region" description="Helical" evidence="7">
    <location>
        <begin position="127"/>
        <end position="148"/>
    </location>
</feature>